<feature type="binding site" evidence="12">
    <location>
        <position position="631"/>
    </location>
    <ligand>
        <name>S-adenosyl-L-methionine</name>
        <dbReference type="ChEBI" id="CHEBI:59789"/>
    </ligand>
</feature>
<protein>
    <recommendedName>
        <fullName evidence="9 10">Methionine synthase</fullName>
        <ecNumber evidence="9 10">2.1.1.13</ecNumber>
    </recommendedName>
    <alternativeName>
        <fullName evidence="10">5-methyltetrahydrofolate--homocysteine methyltransferase</fullName>
    </alternativeName>
</protein>
<dbReference type="STRING" id="365046.Rta_01390"/>
<dbReference type="Pfam" id="PF02965">
    <property type="entry name" value="Met_synt_B12"/>
    <property type="match status" value="1"/>
</dbReference>
<dbReference type="NCBIfam" id="NF007024">
    <property type="entry name" value="PRK09490.1"/>
    <property type="match status" value="1"/>
</dbReference>
<dbReference type="PANTHER" id="PTHR45833:SF1">
    <property type="entry name" value="METHIONINE SYNTHASE"/>
    <property type="match status" value="1"/>
</dbReference>
<dbReference type="GO" id="GO:0032259">
    <property type="term" value="P:methylation"/>
    <property type="evidence" value="ECO:0007669"/>
    <property type="project" value="UniProtKB-KW"/>
</dbReference>
<keyword evidence="18" id="KW-1185">Reference proteome</keyword>
<dbReference type="RefSeq" id="WP_013899435.1">
    <property type="nucleotide sequence ID" value="NC_015677.1"/>
</dbReference>
<dbReference type="Gene3D" id="1.10.1240.10">
    <property type="entry name" value="Methionine synthase domain"/>
    <property type="match status" value="1"/>
</dbReference>
<keyword evidence="2 10" id="KW-0489">Methyltransferase</keyword>
<dbReference type="Gene3D" id="3.20.20.20">
    <property type="entry name" value="Dihydropteroate synthase-like"/>
    <property type="match status" value="1"/>
</dbReference>
<feature type="binding site" evidence="12">
    <location>
        <begin position="438"/>
        <end position="442"/>
    </location>
    <ligand>
        <name>methylcob(III)alamin</name>
        <dbReference type="ChEBI" id="CHEBI:28115"/>
    </ligand>
</feature>
<sequence length="911" mass="100634">MPPATPAVPTPPPLRLAGLEPVAIGAGSLFVNIGERTNVTGSKAFARLILGGRFEEALAVARQQVENGAQVIDINMDEAMLDSKAAMVRFLQLIASEPDIARVPIMVDSSKWEVIEAGLRCIQGKAIVNSISMKEGEAEFRRQARLIRRYGAAAVVMAFDEKGQADTYQRKIEICQRAYRLLTEEIGFPAEDIIFDPNIFAIATGIEEHNNYAVDFIEATRWIKQNLPGAKVSGGVSNVSFSFRGNDPVREAIHTVFLYHAIQAGMDMGIVNAGMVGVYDEVEPQLRERVEDVVLNRRPDAGERLVEIAESAKGAAKDEGRRNEWRAGSVAQRLSHALVHGITDHIVADTEEAYQAVLRQGGRPLHVIEGPLMDGMNIVGDLFGQGKMFLPQVVKSARVMKQAVAHLIPYIEEEKKQQEAAGQDVRAKGKIVIATVKGDVHDIGKNIVTVVLQCNNFEVVNMGVMVPCHEILAKAKIEGADIVGLSGLITPSLEEMQYVASEMQKDEHFRIRKIPLLIGGATTSRVHTAVKIAPHYEGPVVYVPDASRSVSVAQSLLSDQAARYIAEVESDYEKVRQLHASRKQVPLWPLAKARANKTPVDWSAYTPPAPKFVGRRLFRNFDLAELARYIDWGPFFQTWDLAGPFPAILKDEVVGTEAVRVYADGQRMLKRLIEGRWLTANAVLGFWPANSINDDDIQLYTDESRTEVAMTWWGLRQQAEKQAVDGRMRPSRALADFVAPKGMARDYVGVFAVTAGIGVDRKEKYFLDDHDDYSAIMLKALADRLAEAFAECLHERVRQDLWGYAAEEQLPLDQLVAEKYRGIRPAPGYPACPDHSVKADMFALLQAQDVGMGLTDSLAMTPAASVSGFYLSHPDAKYFNVGKIGPDQLEDQARRRGAERSQLERLLAPNL</sequence>
<comment type="cofactor">
    <cofactor evidence="10">
        <name>Zn(2+)</name>
        <dbReference type="ChEBI" id="CHEBI:29105"/>
    </cofactor>
</comment>
<feature type="binding site" evidence="12">
    <location>
        <position position="546"/>
    </location>
    <ligand>
        <name>methylcob(III)alamin</name>
        <dbReference type="ChEBI" id="CHEBI:28115"/>
    </ligand>
</feature>
<dbReference type="InterPro" id="IPR036594">
    <property type="entry name" value="Meth_synthase_dom"/>
</dbReference>
<comment type="catalytic activity">
    <reaction evidence="10">
        <text>(6S)-5-methyl-5,6,7,8-tetrahydrofolate + L-homocysteine = (6S)-5,6,7,8-tetrahydrofolate + L-methionine</text>
        <dbReference type="Rhea" id="RHEA:11172"/>
        <dbReference type="ChEBI" id="CHEBI:18608"/>
        <dbReference type="ChEBI" id="CHEBI:57453"/>
        <dbReference type="ChEBI" id="CHEBI:57844"/>
        <dbReference type="ChEBI" id="CHEBI:58199"/>
        <dbReference type="EC" id="2.1.1.13"/>
    </reaction>
</comment>
<gene>
    <name evidence="17" type="primary">metH</name>
    <name evidence="17" type="ordered locus">Rta_01390</name>
</gene>
<feature type="domain" description="AdoMet activation" evidence="14">
    <location>
        <begin position="581"/>
        <end position="911"/>
    </location>
</feature>
<dbReference type="CDD" id="cd02069">
    <property type="entry name" value="methionine_synthase_B12_BD"/>
    <property type="match status" value="1"/>
</dbReference>
<comment type="pathway">
    <text evidence="10">Amino-acid biosynthesis; L-methionine biosynthesis via de novo pathway; L-methionine from L-homocysteine (MetH route): step 1/1.</text>
</comment>
<dbReference type="eggNOG" id="COG1410">
    <property type="taxonomic scope" value="Bacteria"/>
</dbReference>
<dbReference type="InterPro" id="IPR036724">
    <property type="entry name" value="Cobalamin-bd_sf"/>
</dbReference>
<dbReference type="Gene3D" id="3.10.196.10">
    <property type="entry name" value="Vitamin B12-dependent methionine synthase, activation domain"/>
    <property type="match status" value="1"/>
</dbReference>
<feature type="binding site" evidence="12">
    <location>
        <begin position="878"/>
        <end position="879"/>
    </location>
    <ligand>
        <name>S-adenosyl-L-methionine</name>
        <dbReference type="ChEBI" id="CHEBI:59789"/>
    </ligand>
</feature>
<dbReference type="InterPro" id="IPR033706">
    <property type="entry name" value="Met_synthase_B12-bd"/>
</dbReference>
<evidence type="ECO:0000256" key="3">
    <source>
        <dbReference type="ARBA" id="ARBA00022628"/>
    </source>
</evidence>
<dbReference type="GO" id="GO:0046653">
    <property type="term" value="P:tetrahydrofolate metabolic process"/>
    <property type="evidence" value="ECO:0007669"/>
    <property type="project" value="TreeGrafter"/>
</dbReference>
<dbReference type="PATRIC" id="fig|365046.3.peg.144"/>
<dbReference type="FunFam" id="3.20.20.20:FF:000002">
    <property type="entry name" value="Methionine synthase"/>
    <property type="match status" value="1"/>
</dbReference>
<evidence type="ECO:0000259" key="16">
    <source>
        <dbReference type="PROSITE" id="PS51337"/>
    </source>
</evidence>
<feature type="domain" description="B12-binding" evidence="15">
    <location>
        <begin position="428"/>
        <end position="567"/>
    </location>
</feature>
<evidence type="ECO:0000313" key="18">
    <source>
        <dbReference type="Proteomes" id="UP000008385"/>
    </source>
</evidence>
<evidence type="ECO:0000313" key="17">
    <source>
        <dbReference type="EMBL" id="AEG91202.1"/>
    </source>
</evidence>
<dbReference type="HOGENOM" id="CLU_004914_2_0_4"/>
<feature type="binding site" evidence="12">
    <location>
        <position position="824"/>
    </location>
    <ligand>
        <name>S-adenosyl-L-methionine</name>
        <dbReference type="ChEBI" id="CHEBI:59789"/>
    </ligand>
</feature>
<dbReference type="UniPathway" id="UPA00051">
    <property type="reaction ID" value="UER00081"/>
</dbReference>
<dbReference type="PROSITE" id="PS51332">
    <property type="entry name" value="B12_BINDING"/>
    <property type="match status" value="1"/>
</dbReference>
<dbReference type="Gene3D" id="1.10.288.10">
    <property type="entry name" value="Cobalamin-dependent Methionine Synthase, domain 2"/>
    <property type="match status" value="1"/>
</dbReference>
<organism evidence="17 18">
    <name type="scientific">Ramlibacter tataouinensis (strain ATCC BAA-407 / DSM 14655 / LMG 21543 / TTB310)</name>
    <dbReference type="NCBI Taxonomy" id="365046"/>
    <lineage>
        <taxon>Bacteria</taxon>
        <taxon>Pseudomonadati</taxon>
        <taxon>Pseudomonadota</taxon>
        <taxon>Betaproteobacteria</taxon>
        <taxon>Burkholderiales</taxon>
        <taxon>Comamonadaceae</taxon>
        <taxon>Ramlibacter</taxon>
    </lineage>
</organism>
<dbReference type="PROSITE" id="PS51337">
    <property type="entry name" value="B12_BINDING_NTER"/>
    <property type="match status" value="1"/>
</dbReference>
<keyword evidence="3 10" id="KW-0846">Cobalamin</keyword>
<dbReference type="EMBL" id="CP000245">
    <property type="protein sequence ID" value="AEG91202.1"/>
    <property type="molecule type" value="Genomic_DNA"/>
</dbReference>
<evidence type="ECO:0000256" key="11">
    <source>
        <dbReference type="PIRSR" id="PIRSR000381-1"/>
    </source>
</evidence>
<feature type="binding site" evidence="12">
    <location>
        <position position="490"/>
    </location>
    <ligand>
        <name>methylcob(III)alamin</name>
        <dbReference type="ChEBI" id="CHEBI:28115"/>
    </ligand>
</feature>
<dbReference type="FunFam" id="1.10.1240.10:FF:000001">
    <property type="entry name" value="Methionine synthase"/>
    <property type="match status" value="1"/>
</dbReference>
<keyword evidence="10" id="KW-0486">Methionine biosynthesis</keyword>
<keyword evidence="10" id="KW-0028">Amino-acid biosynthesis</keyword>
<reference evidence="17 18" key="2">
    <citation type="journal article" date="2011" name="PLoS ONE">
        <title>The Cyst-Dividing Bacterium Ramlibacter tataouinensis TTB310 Genome Reveals a Well-Stocked Toolbox for Adaptation to a Desert Environment.</title>
        <authorList>
            <person name="De Luca G."/>
            <person name="Barakat M."/>
            <person name="Ortet P."/>
            <person name="Fochesato S."/>
            <person name="Jourlin-Castelli C."/>
            <person name="Ansaldi M."/>
            <person name="Py B."/>
            <person name="Fichant G."/>
            <person name="Coutinho P.M."/>
            <person name="Voulhoux R."/>
            <person name="Bastien O."/>
            <person name="Marechal E."/>
            <person name="Henrissat B."/>
            <person name="Quentin Y."/>
            <person name="Noirot P."/>
            <person name="Filloux A."/>
            <person name="Mejean V."/>
            <person name="Dubow M.S."/>
            <person name="Barras F."/>
            <person name="Barbe V."/>
            <person name="Weissenbach J."/>
            <person name="Mihalcescu I."/>
            <person name="Vermeglio A."/>
            <person name="Achouak W."/>
            <person name="Heulin T."/>
        </authorList>
    </citation>
    <scope>NUCLEOTIDE SEQUENCE [LARGE SCALE GENOMIC DNA]</scope>
    <source>
        <strain evidence="18">ATCC BAA-407 / DSM 14655 / LMG 21543 / TTB310</strain>
    </source>
</reference>
<dbReference type="InterPro" id="IPR006158">
    <property type="entry name" value="Cobalamin-bd"/>
</dbReference>
<evidence type="ECO:0000259" key="14">
    <source>
        <dbReference type="PROSITE" id="PS50974"/>
    </source>
</evidence>
<keyword evidence="6 10" id="KW-0479">Metal-binding</keyword>
<evidence type="ECO:0000256" key="10">
    <source>
        <dbReference type="PIRNR" id="PIRNR000381"/>
    </source>
</evidence>
<dbReference type="GO" id="GO:0031419">
    <property type="term" value="F:cobalamin binding"/>
    <property type="evidence" value="ECO:0007669"/>
    <property type="project" value="UniProtKB-UniRule"/>
</dbReference>
<dbReference type="EC" id="2.1.1.13" evidence="9 10"/>
<comment type="cofactor">
    <cofactor evidence="10 11">
        <name>methylcob(III)alamin</name>
        <dbReference type="ChEBI" id="CHEBI:28115"/>
    </cofactor>
</comment>
<dbReference type="SUPFAM" id="SSF51717">
    <property type="entry name" value="Dihydropteroate synthetase-like"/>
    <property type="match status" value="1"/>
</dbReference>
<name>F5Y3B5_RAMTT</name>
<evidence type="ECO:0000256" key="7">
    <source>
        <dbReference type="ARBA" id="ARBA00022737"/>
    </source>
</evidence>
<evidence type="ECO:0000256" key="5">
    <source>
        <dbReference type="ARBA" id="ARBA00022691"/>
    </source>
</evidence>
<dbReference type="Pfam" id="PF02607">
    <property type="entry name" value="B12-binding_2"/>
    <property type="match status" value="1"/>
</dbReference>
<feature type="binding site" evidence="12">
    <location>
        <position position="369"/>
    </location>
    <ligand>
        <name>methylcob(III)alamin</name>
        <dbReference type="ChEBI" id="CHEBI:28115"/>
    </ligand>
</feature>
<dbReference type="InterPro" id="IPR037010">
    <property type="entry name" value="VitB12-dep_Met_synth_activ_sf"/>
</dbReference>
<feature type="domain" description="Pterin-binding" evidence="13">
    <location>
        <begin position="30"/>
        <end position="291"/>
    </location>
</feature>
<accession>F5Y3B5</accession>
<dbReference type="PIRSF" id="PIRSF000381">
    <property type="entry name" value="MetH"/>
    <property type="match status" value="1"/>
</dbReference>
<dbReference type="PROSITE" id="PS50974">
    <property type="entry name" value="ADOMET_ACTIVATION"/>
    <property type="match status" value="1"/>
</dbReference>
<dbReference type="InterPro" id="IPR003759">
    <property type="entry name" value="Cbl-bd_cap"/>
</dbReference>
<evidence type="ECO:0000256" key="2">
    <source>
        <dbReference type="ARBA" id="ARBA00022603"/>
    </source>
</evidence>
<dbReference type="GO" id="GO:0050667">
    <property type="term" value="P:homocysteine metabolic process"/>
    <property type="evidence" value="ECO:0007669"/>
    <property type="project" value="TreeGrafter"/>
</dbReference>
<dbReference type="NCBIfam" id="TIGR02082">
    <property type="entry name" value="metH"/>
    <property type="match status" value="1"/>
</dbReference>
<dbReference type="CDD" id="cd00740">
    <property type="entry name" value="MeTr"/>
    <property type="match status" value="1"/>
</dbReference>
<comment type="function">
    <text evidence="10">Catalyzes the transfer of a methyl group from methyl-cobalamin to homocysteine, yielding enzyme-bound cob(I)alamin and methionine. Subsequently, remethylates the cofactor using methyltetrahydrofolate.</text>
</comment>
<dbReference type="Pfam" id="PF02310">
    <property type="entry name" value="B12-binding"/>
    <property type="match status" value="1"/>
</dbReference>
<evidence type="ECO:0000256" key="6">
    <source>
        <dbReference type="ARBA" id="ARBA00022723"/>
    </source>
</evidence>
<dbReference type="AlphaFoldDB" id="F5Y3B5"/>
<keyword evidence="8 10" id="KW-0170">Cobalt</keyword>
<dbReference type="SUPFAM" id="SSF52242">
    <property type="entry name" value="Cobalamin (vitamin B12)-binding domain"/>
    <property type="match status" value="1"/>
</dbReference>
<dbReference type="KEGG" id="rta:Rta_01390"/>
<dbReference type="GO" id="GO:0008705">
    <property type="term" value="F:methionine synthase activity"/>
    <property type="evidence" value="ECO:0007669"/>
    <property type="project" value="UniProtKB-UniRule"/>
</dbReference>
<dbReference type="GO" id="GO:0008270">
    <property type="term" value="F:zinc ion binding"/>
    <property type="evidence" value="ECO:0007669"/>
    <property type="project" value="UniProtKB-UniRule"/>
</dbReference>
<evidence type="ECO:0000256" key="9">
    <source>
        <dbReference type="NCBIfam" id="TIGR02082"/>
    </source>
</evidence>
<dbReference type="InterPro" id="IPR011822">
    <property type="entry name" value="MetH"/>
</dbReference>
<keyword evidence="10" id="KW-0862">Zinc</keyword>
<keyword evidence="5 10" id="KW-0949">S-adenosyl-L-methionine</keyword>
<evidence type="ECO:0000256" key="8">
    <source>
        <dbReference type="ARBA" id="ARBA00023285"/>
    </source>
</evidence>
<evidence type="ECO:0000256" key="1">
    <source>
        <dbReference type="ARBA" id="ARBA00010398"/>
    </source>
</evidence>
<evidence type="ECO:0000259" key="13">
    <source>
        <dbReference type="PROSITE" id="PS50972"/>
    </source>
</evidence>
<evidence type="ECO:0000256" key="4">
    <source>
        <dbReference type="ARBA" id="ARBA00022679"/>
    </source>
</evidence>
<evidence type="ECO:0000259" key="15">
    <source>
        <dbReference type="PROSITE" id="PS51332"/>
    </source>
</evidence>
<feature type="domain" description="B12-binding N-terminal" evidence="16">
    <location>
        <begin position="321"/>
        <end position="419"/>
    </location>
</feature>
<dbReference type="SUPFAM" id="SSF56507">
    <property type="entry name" value="Methionine synthase activation domain-like"/>
    <property type="match status" value="1"/>
</dbReference>
<keyword evidence="4 10" id="KW-0808">Transferase</keyword>
<dbReference type="InterPro" id="IPR004223">
    <property type="entry name" value="VitB12-dep_Met_synth_activ_dom"/>
</dbReference>
<dbReference type="GO" id="GO:0005829">
    <property type="term" value="C:cytosol"/>
    <property type="evidence" value="ECO:0007669"/>
    <property type="project" value="TreeGrafter"/>
</dbReference>
<keyword evidence="7" id="KW-0677">Repeat</keyword>
<dbReference type="PROSITE" id="PS50972">
    <property type="entry name" value="PTERIN_BINDING"/>
    <property type="match status" value="1"/>
</dbReference>
<feature type="binding site" description="axial binding residue" evidence="11">
    <location>
        <position position="441"/>
    </location>
    <ligand>
        <name>methylcob(III)alamin</name>
        <dbReference type="ChEBI" id="CHEBI:28115"/>
    </ligand>
    <ligandPart>
        <name>Co</name>
        <dbReference type="ChEBI" id="CHEBI:27638"/>
    </ligandPart>
</feature>
<dbReference type="PANTHER" id="PTHR45833">
    <property type="entry name" value="METHIONINE SYNTHASE"/>
    <property type="match status" value="1"/>
</dbReference>
<feature type="binding site" evidence="12">
    <location>
        <position position="486"/>
    </location>
    <ligand>
        <name>methylcob(III)alamin</name>
        <dbReference type="ChEBI" id="CHEBI:28115"/>
    </ligand>
</feature>
<reference evidence="18" key="1">
    <citation type="submission" date="2006-01" db="EMBL/GenBank/DDBJ databases">
        <title>Genome of the cyst-dividing bacterium Ramlibacter tataouinensis.</title>
        <authorList>
            <person name="Barakat M."/>
            <person name="Ortet P."/>
            <person name="De Luca G."/>
            <person name="Jourlin-Castelli C."/>
            <person name="Ansaldi M."/>
            <person name="Py B."/>
            <person name="Fichant G."/>
            <person name="Coutinho P."/>
            <person name="Voulhoux R."/>
            <person name="Bastien O."/>
            <person name="Roy S."/>
            <person name="Marechal E."/>
            <person name="Henrissat B."/>
            <person name="Quentin Y."/>
            <person name="Noirot P."/>
            <person name="Filloux A."/>
            <person name="Mejean V."/>
            <person name="DuBow M."/>
            <person name="Barras F."/>
            <person name="Heulin T."/>
        </authorList>
    </citation>
    <scope>NUCLEOTIDE SEQUENCE [LARGE SCALE GENOMIC DNA]</scope>
    <source>
        <strain evidence="18">ATCC BAA-407 / DSM 14655 / LMG 21543 / TTB310</strain>
    </source>
</reference>
<dbReference type="Proteomes" id="UP000008385">
    <property type="component" value="Chromosome"/>
</dbReference>
<dbReference type="InterPro" id="IPR011005">
    <property type="entry name" value="Dihydropteroate_synth-like_sf"/>
</dbReference>
<dbReference type="InterPro" id="IPR050554">
    <property type="entry name" value="Met_Synthase/Corrinoid"/>
</dbReference>
<evidence type="ECO:0000256" key="12">
    <source>
        <dbReference type="PIRSR" id="PIRSR000381-2"/>
    </source>
</evidence>
<comment type="similarity">
    <text evidence="1">Belongs to the vitamin-B12 dependent methionine synthase family.</text>
</comment>
<proteinExistence type="inferred from homology"/>
<comment type="domain">
    <text evidence="10">Modular enzyme with four functionally distinct domains. The isolated Hcy-binding domain catalyzes methyl transfer from free methylcobalamin to homocysteine. The Hcy-binding domain in association with the pterin-binding domain catalyzes the methylation of cob(I)alamin by methyltetrahydrofolate and the methylation of homocysteine. The B12-binding domain binds the cofactor. The AdoMet activation domain binds S-adenosyl-L-methionine. Under aerobic conditions cob(I)alamin can be converted to inactive cob(II)alamin. Reductive methylation by S-adenosyl-L-methionine and flavodoxin regenerates methylcobalamin.</text>
</comment>
<dbReference type="InterPro" id="IPR000489">
    <property type="entry name" value="Pterin-binding_dom"/>
</dbReference>
<dbReference type="SMART" id="SM01018">
    <property type="entry name" value="B12-binding_2"/>
    <property type="match status" value="1"/>
</dbReference>
<dbReference type="Pfam" id="PF00809">
    <property type="entry name" value="Pterin_bind"/>
    <property type="match status" value="1"/>
</dbReference>
<dbReference type="Gene3D" id="3.40.50.280">
    <property type="entry name" value="Cobalamin-binding domain"/>
    <property type="match status" value="1"/>
</dbReference>
<dbReference type="OrthoDB" id="9803687at2"/>
<dbReference type="SUPFAM" id="SSF47644">
    <property type="entry name" value="Methionine synthase domain"/>
    <property type="match status" value="1"/>
</dbReference>